<organism evidence="2 3">
    <name type="scientific">Reticulomyxa filosa</name>
    <dbReference type="NCBI Taxonomy" id="46433"/>
    <lineage>
        <taxon>Eukaryota</taxon>
        <taxon>Sar</taxon>
        <taxon>Rhizaria</taxon>
        <taxon>Retaria</taxon>
        <taxon>Foraminifera</taxon>
        <taxon>Monothalamids</taxon>
        <taxon>Reticulomyxidae</taxon>
        <taxon>Reticulomyxa</taxon>
    </lineage>
</organism>
<dbReference type="EMBL" id="ASPP01007417">
    <property type="protein sequence ID" value="ETO27176.1"/>
    <property type="molecule type" value="Genomic_DNA"/>
</dbReference>
<evidence type="ECO:0000313" key="3">
    <source>
        <dbReference type="Proteomes" id="UP000023152"/>
    </source>
</evidence>
<protein>
    <submittedName>
        <fullName evidence="2">Calx-beta domain-containing protein</fullName>
    </submittedName>
</protein>
<comment type="caution">
    <text evidence="2">The sequence shown here is derived from an EMBL/GenBank/DDBJ whole genome shotgun (WGS) entry which is preliminary data.</text>
</comment>
<accession>X6NMD0</accession>
<sequence>MKIQPDGSFEIVSSHSEQVLDINQRSKECGVIVQQWPSIGEKNQRFELCPVLLPQNHYNLELCHSGLLLDVQEDTSRRSKRAVQCAMLEGKSQLFTIVMLDDGYCLIKHIYSDSALTIQSDTDTPNEGAKVILRKYNANKNKKKS</sequence>
<proteinExistence type="predicted"/>
<dbReference type="InterPro" id="IPR035992">
    <property type="entry name" value="Ricin_B-like_lectins"/>
</dbReference>
<evidence type="ECO:0000259" key="1">
    <source>
        <dbReference type="Pfam" id="PF14200"/>
    </source>
</evidence>
<dbReference type="AlphaFoldDB" id="X6NMD0"/>
<feature type="domain" description="Ricin B lectin" evidence="1">
    <location>
        <begin position="6"/>
        <end position="74"/>
    </location>
</feature>
<dbReference type="Gene3D" id="2.80.10.50">
    <property type="match status" value="1"/>
</dbReference>
<dbReference type="Proteomes" id="UP000023152">
    <property type="component" value="Unassembled WGS sequence"/>
</dbReference>
<dbReference type="Pfam" id="PF14200">
    <property type="entry name" value="RicinB_lectin_2"/>
    <property type="match status" value="1"/>
</dbReference>
<evidence type="ECO:0000313" key="2">
    <source>
        <dbReference type="EMBL" id="ETO27176.1"/>
    </source>
</evidence>
<keyword evidence="3" id="KW-1185">Reference proteome</keyword>
<name>X6NMD0_RETFI</name>
<dbReference type="SUPFAM" id="SSF50370">
    <property type="entry name" value="Ricin B-like lectins"/>
    <property type="match status" value="1"/>
</dbReference>
<dbReference type="CDD" id="cd00161">
    <property type="entry name" value="beta-trefoil_Ricin-like"/>
    <property type="match status" value="1"/>
</dbReference>
<dbReference type="InterPro" id="IPR000772">
    <property type="entry name" value="Ricin_B_lectin"/>
</dbReference>
<gene>
    <name evidence="2" type="ORF">RFI_09956</name>
</gene>
<reference evidence="2 3" key="1">
    <citation type="journal article" date="2013" name="Curr. Biol.">
        <title>The Genome of the Foraminiferan Reticulomyxa filosa.</title>
        <authorList>
            <person name="Glockner G."/>
            <person name="Hulsmann N."/>
            <person name="Schleicher M."/>
            <person name="Noegel A.A."/>
            <person name="Eichinger L."/>
            <person name="Gallinger C."/>
            <person name="Pawlowski J."/>
            <person name="Sierra R."/>
            <person name="Euteneuer U."/>
            <person name="Pillet L."/>
            <person name="Moustafa A."/>
            <person name="Platzer M."/>
            <person name="Groth M."/>
            <person name="Szafranski K."/>
            <person name="Schliwa M."/>
        </authorList>
    </citation>
    <scope>NUCLEOTIDE SEQUENCE [LARGE SCALE GENOMIC DNA]</scope>
</reference>